<name>A0A6S6NZ07_9MYCO</name>
<dbReference type="Pfam" id="PF08281">
    <property type="entry name" value="Sigma70_r4_2"/>
    <property type="match status" value="1"/>
</dbReference>
<comment type="similarity">
    <text evidence="1">Belongs to the sigma-70 factor family. ECF subfamily.</text>
</comment>
<evidence type="ECO:0000256" key="5">
    <source>
        <dbReference type="ARBA" id="ARBA00023163"/>
    </source>
</evidence>
<sequence length="172" mass="19245">MVPLRAELLRAAMRMTHRPGDAEDLVQDTLMRAYRSFETLRPGTNTRAWMHQILRNTWINNHRAAQRRPAEVPVDDLGEQTSRESAGCIASAEVAFLAAQPDAEMHAAMAALSDEFRMVVYLADVEGHPYAVVAEMMGTPLGTVMSRLHRARRQLRVLLGGTARRRRLVTAA</sequence>
<dbReference type="InterPro" id="IPR013249">
    <property type="entry name" value="RNA_pol_sigma70_r4_t2"/>
</dbReference>
<keyword evidence="2" id="KW-0805">Transcription regulation</keyword>
<dbReference type="CDD" id="cd06171">
    <property type="entry name" value="Sigma70_r4"/>
    <property type="match status" value="1"/>
</dbReference>
<dbReference type="GO" id="GO:0003677">
    <property type="term" value="F:DNA binding"/>
    <property type="evidence" value="ECO:0007669"/>
    <property type="project" value="UniProtKB-KW"/>
</dbReference>
<dbReference type="Gene3D" id="1.10.10.10">
    <property type="entry name" value="Winged helix-like DNA-binding domain superfamily/Winged helix DNA-binding domain"/>
    <property type="match status" value="1"/>
</dbReference>
<keyword evidence="5" id="KW-0804">Transcription</keyword>
<evidence type="ECO:0000313" key="9">
    <source>
        <dbReference type="Proteomes" id="UP000515734"/>
    </source>
</evidence>
<accession>A0A6S6NZ07</accession>
<dbReference type="AlphaFoldDB" id="A0A6S6NZ07"/>
<dbReference type="Pfam" id="PF04542">
    <property type="entry name" value="Sigma70_r2"/>
    <property type="match status" value="1"/>
</dbReference>
<reference evidence="8 9" key="1">
    <citation type="submission" date="2020-07" db="EMBL/GenBank/DDBJ databases">
        <title>Complete genome sequence of Mycolicibacterium litorale like strain isolated from cardiac implantable electronic device infection.</title>
        <authorList>
            <person name="Fukano H."/>
            <person name="Miyama H."/>
            <person name="Hoshino Y."/>
        </authorList>
    </citation>
    <scope>NUCLEOTIDE SEQUENCE [LARGE SCALE GENOMIC DNA]</scope>
    <source>
        <strain evidence="8 9">NIIDNTM18</strain>
    </source>
</reference>
<keyword evidence="3" id="KW-0731">Sigma factor</keyword>
<dbReference type="PANTHER" id="PTHR43133:SF59">
    <property type="entry name" value="ECF RNA POLYMERASE SIGMA FACTOR SIGR"/>
    <property type="match status" value="1"/>
</dbReference>
<evidence type="ECO:0000256" key="4">
    <source>
        <dbReference type="ARBA" id="ARBA00023125"/>
    </source>
</evidence>
<evidence type="ECO:0000259" key="7">
    <source>
        <dbReference type="Pfam" id="PF08281"/>
    </source>
</evidence>
<dbReference type="NCBIfam" id="TIGR02937">
    <property type="entry name" value="sigma70-ECF"/>
    <property type="match status" value="1"/>
</dbReference>
<dbReference type="EMBL" id="AP023287">
    <property type="protein sequence ID" value="BCI50896.1"/>
    <property type="molecule type" value="Genomic_DNA"/>
</dbReference>
<dbReference type="Proteomes" id="UP000515734">
    <property type="component" value="Chromosome"/>
</dbReference>
<dbReference type="RefSeq" id="WP_232100463.1">
    <property type="nucleotide sequence ID" value="NZ_AP023287.1"/>
</dbReference>
<dbReference type="InterPro" id="IPR014284">
    <property type="entry name" value="RNA_pol_sigma-70_dom"/>
</dbReference>
<feature type="domain" description="RNA polymerase sigma factor 70 region 4 type 2" evidence="7">
    <location>
        <begin position="104"/>
        <end position="155"/>
    </location>
</feature>
<dbReference type="InterPro" id="IPR036388">
    <property type="entry name" value="WH-like_DNA-bd_sf"/>
</dbReference>
<dbReference type="Gene3D" id="1.10.1740.10">
    <property type="match status" value="1"/>
</dbReference>
<keyword evidence="4" id="KW-0238">DNA-binding</keyword>
<dbReference type="InterPro" id="IPR013324">
    <property type="entry name" value="RNA_pol_sigma_r3/r4-like"/>
</dbReference>
<evidence type="ECO:0000313" key="8">
    <source>
        <dbReference type="EMBL" id="BCI50896.1"/>
    </source>
</evidence>
<protein>
    <submittedName>
        <fullName evidence="8">ECF RNA polymerase sigma factor SigH</fullName>
    </submittedName>
</protein>
<organism evidence="8 9">
    <name type="scientific">Mycolicibacterium litorale</name>
    <dbReference type="NCBI Taxonomy" id="758802"/>
    <lineage>
        <taxon>Bacteria</taxon>
        <taxon>Bacillati</taxon>
        <taxon>Actinomycetota</taxon>
        <taxon>Actinomycetes</taxon>
        <taxon>Mycobacteriales</taxon>
        <taxon>Mycobacteriaceae</taxon>
        <taxon>Mycolicibacterium</taxon>
    </lineage>
</organism>
<gene>
    <name evidence="8" type="primary">sigH_1</name>
    <name evidence="8" type="ORF">NIIDNTM18_01740</name>
</gene>
<dbReference type="GO" id="GO:0006352">
    <property type="term" value="P:DNA-templated transcription initiation"/>
    <property type="evidence" value="ECO:0007669"/>
    <property type="project" value="InterPro"/>
</dbReference>
<evidence type="ECO:0000259" key="6">
    <source>
        <dbReference type="Pfam" id="PF04542"/>
    </source>
</evidence>
<dbReference type="InterPro" id="IPR039425">
    <property type="entry name" value="RNA_pol_sigma-70-like"/>
</dbReference>
<dbReference type="PANTHER" id="PTHR43133">
    <property type="entry name" value="RNA POLYMERASE ECF-TYPE SIGMA FACTO"/>
    <property type="match status" value="1"/>
</dbReference>
<dbReference type="SUPFAM" id="SSF88946">
    <property type="entry name" value="Sigma2 domain of RNA polymerase sigma factors"/>
    <property type="match status" value="1"/>
</dbReference>
<evidence type="ECO:0000256" key="1">
    <source>
        <dbReference type="ARBA" id="ARBA00010641"/>
    </source>
</evidence>
<dbReference type="InterPro" id="IPR007627">
    <property type="entry name" value="RNA_pol_sigma70_r2"/>
</dbReference>
<proteinExistence type="inferred from homology"/>
<evidence type="ECO:0000256" key="3">
    <source>
        <dbReference type="ARBA" id="ARBA00023082"/>
    </source>
</evidence>
<evidence type="ECO:0000256" key="2">
    <source>
        <dbReference type="ARBA" id="ARBA00023015"/>
    </source>
</evidence>
<dbReference type="SUPFAM" id="SSF88659">
    <property type="entry name" value="Sigma3 and sigma4 domains of RNA polymerase sigma factors"/>
    <property type="match status" value="1"/>
</dbReference>
<dbReference type="GO" id="GO:0016987">
    <property type="term" value="F:sigma factor activity"/>
    <property type="evidence" value="ECO:0007669"/>
    <property type="project" value="UniProtKB-KW"/>
</dbReference>
<feature type="domain" description="RNA polymerase sigma-70 region 2" evidence="6">
    <location>
        <begin position="6"/>
        <end position="68"/>
    </location>
</feature>
<dbReference type="InterPro" id="IPR013325">
    <property type="entry name" value="RNA_pol_sigma_r2"/>
</dbReference>